<keyword evidence="3" id="KW-1185">Reference proteome</keyword>
<evidence type="ECO:0000256" key="1">
    <source>
        <dbReference type="SAM" id="MobiDB-lite"/>
    </source>
</evidence>
<protein>
    <submittedName>
        <fullName evidence="2">Uncharacterized protein</fullName>
    </submittedName>
</protein>
<accession>A0A098VLT7</accession>
<comment type="caution">
    <text evidence="2">The sequence shown here is derived from an EMBL/GenBank/DDBJ whole genome shotgun (WGS) entry which is preliminary data.</text>
</comment>
<organism evidence="2 3">
    <name type="scientific">Mitosporidium daphniae</name>
    <dbReference type="NCBI Taxonomy" id="1485682"/>
    <lineage>
        <taxon>Eukaryota</taxon>
        <taxon>Fungi</taxon>
        <taxon>Fungi incertae sedis</taxon>
        <taxon>Microsporidia</taxon>
        <taxon>Mitosporidium</taxon>
    </lineage>
</organism>
<dbReference type="AlphaFoldDB" id="A0A098VLT7"/>
<feature type="compositionally biased region" description="Basic residues" evidence="1">
    <location>
        <begin position="1"/>
        <end position="11"/>
    </location>
</feature>
<name>A0A098VLT7_9MICR</name>
<sequence length="117" mass="13223">MVKKKRNRAGRTKVPEELEEPNGKSIGRLGVFSDQPPTIRLSESSFVGFVDDSLHSIPSSPSVYYDAADRSKTPFESDKAKFPAMVYPWAFRLSQLTTIDAQLNRNTNPWSVNMKKM</sequence>
<gene>
    <name evidence="2" type="ORF">DI09_8p110</name>
</gene>
<dbReference type="VEuPathDB" id="MicrosporidiaDB:DI09_8p110"/>
<evidence type="ECO:0000313" key="2">
    <source>
        <dbReference type="EMBL" id="KGG50072.1"/>
    </source>
</evidence>
<feature type="region of interest" description="Disordered" evidence="1">
    <location>
        <begin position="1"/>
        <end position="31"/>
    </location>
</feature>
<reference evidence="2 3" key="1">
    <citation type="submission" date="2014-04" db="EMBL/GenBank/DDBJ databases">
        <title>A new species of microsporidia sheds light on the evolution of extreme parasitism.</title>
        <authorList>
            <person name="Haag K.L."/>
            <person name="James T.Y."/>
            <person name="Larsson R."/>
            <person name="Schaer T.M."/>
            <person name="Refardt D."/>
            <person name="Pombert J.-F."/>
            <person name="Ebert D."/>
        </authorList>
    </citation>
    <scope>NUCLEOTIDE SEQUENCE [LARGE SCALE GENOMIC DNA]</scope>
    <source>
        <strain evidence="2 3">UGP3</strain>
        <tissue evidence="2">Spores</tissue>
    </source>
</reference>
<proteinExistence type="predicted"/>
<evidence type="ECO:0000313" key="3">
    <source>
        <dbReference type="Proteomes" id="UP000029725"/>
    </source>
</evidence>
<dbReference type="GeneID" id="25261010"/>
<dbReference type="RefSeq" id="XP_013236499.1">
    <property type="nucleotide sequence ID" value="XM_013381045.1"/>
</dbReference>
<dbReference type="EMBL" id="JMKJ01000601">
    <property type="protein sequence ID" value="KGG50072.1"/>
    <property type="molecule type" value="Genomic_DNA"/>
</dbReference>
<dbReference type="Proteomes" id="UP000029725">
    <property type="component" value="Unassembled WGS sequence"/>
</dbReference>
<dbReference type="HOGENOM" id="CLU_2085380_0_0_1"/>